<evidence type="ECO:0000256" key="2">
    <source>
        <dbReference type="ARBA" id="ARBA00023315"/>
    </source>
</evidence>
<reference evidence="5" key="1">
    <citation type="journal article" date="2017" name="Biotechnol. Biofuels">
        <title>Evaluation of environmental bacterial communities as a factor affecting the growth of duckweed Lemna minor.</title>
        <authorList>
            <person name="Ishizawa H."/>
            <person name="Kuroda M."/>
            <person name="Morikawa M."/>
            <person name="Ike M."/>
        </authorList>
    </citation>
    <scope>NUCLEOTIDE SEQUENCE [LARGE SCALE GENOMIC DNA]</scope>
    <source>
        <strain evidence="5">M6</strain>
    </source>
</reference>
<protein>
    <submittedName>
        <fullName evidence="4">Protein export cytoplasm protein SecA ATPase RNA helicase</fullName>
    </submittedName>
</protein>
<keyword evidence="4" id="KW-0067">ATP-binding</keyword>
<proteinExistence type="predicted"/>
<accession>A0A3G9G9H8</accession>
<dbReference type="SUPFAM" id="SSF55729">
    <property type="entry name" value="Acyl-CoA N-acyltransferases (Nat)"/>
    <property type="match status" value="1"/>
</dbReference>
<feature type="domain" description="N-acetyltransferase" evidence="3">
    <location>
        <begin position="5"/>
        <end position="159"/>
    </location>
</feature>
<keyword evidence="2" id="KW-0012">Acyltransferase</keyword>
<dbReference type="InterPro" id="IPR050832">
    <property type="entry name" value="Bact_Acetyltransf"/>
</dbReference>
<evidence type="ECO:0000259" key="3">
    <source>
        <dbReference type="PROSITE" id="PS51186"/>
    </source>
</evidence>
<dbReference type="InterPro" id="IPR000182">
    <property type="entry name" value="GNAT_dom"/>
</dbReference>
<dbReference type="AlphaFoldDB" id="A0A3G9G9H8"/>
<keyword evidence="4" id="KW-0378">Hydrolase</keyword>
<evidence type="ECO:0000313" key="5">
    <source>
        <dbReference type="Proteomes" id="UP000278756"/>
    </source>
</evidence>
<dbReference type="PANTHER" id="PTHR43877">
    <property type="entry name" value="AMINOALKYLPHOSPHONATE N-ACETYLTRANSFERASE-RELATED-RELATED"/>
    <property type="match status" value="1"/>
</dbReference>
<dbReference type="CDD" id="cd04301">
    <property type="entry name" value="NAT_SF"/>
    <property type="match status" value="1"/>
</dbReference>
<dbReference type="PANTHER" id="PTHR43877:SF2">
    <property type="entry name" value="AMINOALKYLPHOSPHONATE N-ACETYLTRANSFERASE-RELATED"/>
    <property type="match status" value="1"/>
</dbReference>
<dbReference type="Gene3D" id="3.40.630.30">
    <property type="match status" value="1"/>
</dbReference>
<evidence type="ECO:0000256" key="1">
    <source>
        <dbReference type="ARBA" id="ARBA00022679"/>
    </source>
</evidence>
<dbReference type="Proteomes" id="UP000278756">
    <property type="component" value="Chromosome 1"/>
</dbReference>
<dbReference type="EMBL" id="AP018827">
    <property type="protein sequence ID" value="BBF81039.1"/>
    <property type="molecule type" value="Genomic_DNA"/>
</dbReference>
<dbReference type="GO" id="GO:0004386">
    <property type="term" value="F:helicase activity"/>
    <property type="evidence" value="ECO:0007669"/>
    <property type="project" value="UniProtKB-KW"/>
</dbReference>
<dbReference type="InterPro" id="IPR016181">
    <property type="entry name" value="Acyl_CoA_acyltransferase"/>
</dbReference>
<dbReference type="OrthoDB" id="9805924at2"/>
<dbReference type="PROSITE" id="PS51186">
    <property type="entry name" value="GNAT"/>
    <property type="match status" value="1"/>
</dbReference>
<keyword evidence="4" id="KW-0347">Helicase</keyword>
<gene>
    <name evidence="4" type="ORF">EM6_1634</name>
</gene>
<dbReference type="GO" id="GO:0016747">
    <property type="term" value="F:acyltransferase activity, transferring groups other than amino-acyl groups"/>
    <property type="evidence" value="ECO:0007669"/>
    <property type="project" value="InterPro"/>
</dbReference>
<dbReference type="Pfam" id="PF00583">
    <property type="entry name" value="Acetyltransf_1"/>
    <property type="match status" value="1"/>
</dbReference>
<sequence>MTNIIRADYRNPAHAEAIVALMQTYAQDTMGGGEALAEGVTSVLIERLSAVPGAVSLLAFADAQPAGLLNAFAGFSTFAARPLLNIHDLIVAPAFRGQGVARALMAEAEAIARERGCAKLTLEVLEGNATAQRLYQSLGYGDYVLDPAMGRALFWQKRL</sequence>
<keyword evidence="1" id="KW-0808">Transferase</keyword>
<reference evidence="5" key="2">
    <citation type="journal article" date="2017" name="Plant Physiol. Biochem.">
        <title>Differential oxidative and antioxidative response of duckweed Lemna minor toward plant growth promoting/inhibiting bacteria.</title>
        <authorList>
            <person name="Ishizawa H."/>
            <person name="Kuroda M."/>
            <person name="Morikawa M."/>
            <person name="Ike M."/>
        </authorList>
    </citation>
    <scope>NUCLEOTIDE SEQUENCE [LARGE SCALE GENOMIC DNA]</scope>
    <source>
        <strain evidence="5">M6</strain>
    </source>
</reference>
<organism evidence="4 5">
    <name type="scientific">Asticcacaulis excentricus</name>
    <dbReference type="NCBI Taxonomy" id="78587"/>
    <lineage>
        <taxon>Bacteria</taxon>
        <taxon>Pseudomonadati</taxon>
        <taxon>Pseudomonadota</taxon>
        <taxon>Alphaproteobacteria</taxon>
        <taxon>Caulobacterales</taxon>
        <taxon>Caulobacteraceae</taxon>
        <taxon>Asticcacaulis</taxon>
    </lineage>
</organism>
<keyword evidence="4" id="KW-0547">Nucleotide-binding</keyword>
<evidence type="ECO:0000313" key="4">
    <source>
        <dbReference type="EMBL" id="BBF81039.1"/>
    </source>
</evidence>
<name>A0A3G9G9H8_9CAUL</name>
<dbReference type="RefSeq" id="WP_126421830.1">
    <property type="nucleotide sequence ID" value="NZ_AP018827.1"/>
</dbReference>